<dbReference type="Gene3D" id="1.10.510.10">
    <property type="entry name" value="Transferase(Phosphotransferase) domain 1"/>
    <property type="match status" value="1"/>
</dbReference>
<feature type="region of interest" description="Disordered" evidence="6">
    <location>
        <begin position="466"/>
        <end position="487"/>
    </location>
</feature>
<gene>
    <name evidence="9" type="ORF">ABT404_50880</name>
</gene>
<evidence type="ECO:0000256" key="5">
    <source>
        <dbReference type="PROSITE-ProRule" id="PRU10141"/>
    </source>
</evidence>
<dbReference type="InterPro" id="IPR008266">
    <property type="entry name" value="Tyr_kinase_AS"/>
</dbReference>
<keyword evidence="4 5" id="KW-0067">ATP-binding</keyword>
<evidence type="ECO:0000256" key="1">
    <source>
        <dbReference type="ARBA" id="ARBA00022679"/>
    </source>
</evidence>
<feature type="binding site" evidence="5">
    <location>
        <position position="176"/>
    </location>
    <ligand>
        <name>ATP</name>
        <dbReference type="ChEBI" id="CHEBI:30616"/>
    </ligand>
</feature>
<evidence type="ECO:0000256" key="4">
    <source>
        <dbReference type="ARBA" id="ARBA00022840"/>
    </source>
</evidence>
<evidence type="ECO:0000313" key="10">
    <source>
        <dbReference type="Proteomes" id="UP001474181"/>
    </source>
</evidence>
<keyword evidence="2 5" id="KW-0547">Nucleotide-binding</keyword>
<dbReference type="Proteomes" id="UP001474181">
    <property type="component" value="Unassembled WGS sequence"/>
</dbReference>
<dbReference type="EMBL" id="JBEPEK010000878">
    <property type="protein sequence ID" value="MER7187676.1"/>
    <property type="molecule type" value="Genomic_DNA"/>
</dbReference>
<feature type="region of interest" description="Disordered" evidence="6">
    <location>
        <begin position="110"/>
        <end position="142"/>
    </location>
</feature>
<keyword evidence="1 9" id="KW-0808">Transferase</keyword>
<dbReference type="Gene3D" id="3.30.200.20">
    <property type="entry name" value="Phosphorylase Kinase, domain 1"/>
    <property type="match status" value="1"/>
</dbReference>
<dbReference type="EC" id="2.7.11.1" evidence="9"/>
<dbReference type="Pfam" id="PF13560">
    <property type="entry name" value="HTH_31"/>
    <property type="match status" value="1"/>
</dbReference>
<dbReference type="PANTHER" id="PTHR43289">
    <property type="entry name" value="MITOGEN-ACTIVATED PROTEIN KINASE KINASE KINASE 20-RELATED"/>
    <property type="match status" value="1"/>
</dbReference>
<dbReference type="SUPFAM" id="SSF56112">
    <property type="entry name" value="Protein kinase-like (PK-like)"/>
    <property type="match status" value="1"/>
</dbReference>
<keyword evidence="7" id="KW-0472">Membrane</keyword>
<sequence>MGRREAPVPDGPLKDFAEGLRELRAQAPGSPTYRELAVRARYSSSALSDAASGRRLPSWEVTAAFVTACGGDVRRWQDRWRELDTRLRSGHAPALLAAAATTDAVTADAVTTDAPEPGPELAAPAPALSSAPPVTPLSSSDPAKAGPYRLLGRIGAGSMGVVYLGVSRAGRPVAVKLVRADLAEDPHFRERFTAEVAAARRVSGPCTAAVLEADTEAERPWLATEYLPGPTVAEAVGSAGALPAAVVLGLAAGIAEALAAIHGAGVLHRDLTPGNVVLDDDGPKVVDFGVARAADAARLTRTGVRVGTVPFMAPEQADGRAVTAASDVFALGCVLAYAATGVPPFGDGTSSEVLYRIAHADPDPAALDCGDDRLRELIGRCLDKDPGRRPTPEEILALCGADRLEELAWLPTAAAARLAARRKEVDDTLARAATRRTVVRVRLTAVPLVLATGIAVAVALTIGRSGTSTLTTTPPETGGPTASAPAA</sequence>
<dbReference type="Pfam" id="PF00069">
    <property type="entry name" value="Pkinase"/>
    <property type="match status" value="1"/>
</dbReference>
<dbReference type="PROSITE" id="PS00109">
    <property type="entry name" value="PROTEIN_KINASE_TYR"/>
    <property type="match status" value="1"/>
</dbReference>
<dbReference type="PROSITE" id="PS50011">
    <property type="entry name" value="PROTEIN_KINASE_DOM"/>
    <property type="match status" value="1"/>
</dbReference>
<dbReference type="GO" id="GO:0004674">
    <property type="term" value="F:protein serine/threonine kinase activity"/>
    <property type="evidence" value="ECO:0007669"/>
    <property type="project" value="UniProtKB-EC"/>
</dbReference>
<dbReference type="CDD" id="cd14014">
    <property type="entry name" value="STKc_PknB_like"/>
    <property type="match status" value="1"/>
</dbReference>
<name>A0ABV1XF59_9ACTN</name>
<feature type="transmembrane region" description="Helical" evidence="7">
    <location>
        <begin position="443"/>
        <end position="462"/>
    </location>
</feature>
<dbReference type="InterPro" id="IPR017441">
    <property type="entry name" value="Protein_kinase_ATP_BS"/>
</dbReference>
<proteinExistence type="predicted"/>
<keyword evidence="7" id="KW-1133">Transmembrane helix</keyword>
<organism evidence="9 10">
    <name type="scientific">Streptomyces hyaluromycini</name>
    <dbReference type="NCBI Taxonomy" id="1377993"/>
    <lineage>
        <taxon>Bacteria</taxon>
        <taxon>Bacillati</taxon>
        <taxon>Actinomycetota</taxon>
        <taxon>Actinomycetes</taxon>
        <taxon>Kitasatosporales</taxon>
        <taxon>Streptomycetaceae</taxon>
        <taxon>Streptomyces</taxon>
    </lineage>
</organism>
<dbReference type="PROSITE" id="PS00107">
    <property type="entry name" value="PROTEIN_KINASE_ATP"/>
    <property type="match status" value="1"/>
</dbReference>
<evidence type="ECO:0000256" key="6">
    <source>
        <dbReference type="SAM" id="MobiDB-lite"/>
    </source>
</evidence>
<keyword evidence="7" id="KW-0812">Transmembrane</keyword>
<dbReference type="RefSeq" id="WP_350792273.1">
    <property type="nucleotide sequence ID" value="NZ_JBEPEK010000878.1"/>
</dbReference>
<feature type="non-terminal residue" evidence="9">
    <location>
        <position position="487"/>
    </location>
</feature>
<keyword evidence="10" id="KW-1185">Reference proteome</keyword>
<dbReference type="InterPro" id="IPR000719">
    <property type="entry name" value="Prot_kinase_dom"/>
</dbReference>
<evidence type="ECO:0000256" key="2">
    <source>
        <dbReference type="ARBA" id="ARBA00022741"/>
    </source>
</evidence>
<comment type="caution">
    <text evidence="9">The sequence shown here is derived from an EMBL/GenBank/DDBJ whole genome shotgun (WGS) entry which is preliminary data.</text>
</comment>
<reference evidence="9 10" key="1">
    <citation type="submission" date="2024-06" db="EMBL/GenBank/DDBJ databases">
        <title>The Natural Products Discovery Center: Release of the First 8490 Sequenced Strains for Exploring Actinobacteria Biosynthetic Diversity.</title>
        <authorList>
            <person name="Kalkreuter E."/>
            <person name="Kautsar S.A."/>
            <person name="Yang D."/>
            <person name="Bader C.D."/>
            <person name="Teijaro C.N."/>
            <person name="Fluegel L."/>
            <person name="Davis C.M."/>
            <person name="Simpson J.R."/>
            <person name="Lauterbach L."/>
            <person name="Steele A.D."/>
            <person name="Gui C."/>
            <person name="Meng S."/>
            <person name="Li G."/>
            <person name="Viehrig K."/>
            <person name="Ye F."/>
            <person name="Su P."/>
            <person name="Kiefer A.F."/>
            <person name="Nichols A."/>
            <person name="Cepeda A.J."/>
            <person name="Yan W."/>
            <person name="Fan B."/>
            <person name="Jiang Y."/>
            <person name="Adhikari A."/>
            <person name="Zheng C.-J."/>
            <person name="Schuster L."/>
            <person name="Cowan T.M."/>
            <person name="Smanski M.J."/>
            <person name="Chevrette M.G."/>
            <person name="De Carvalho L.P.S."/>
            <person name="Shen B."/>
        </authorList>
    </citation>
    <scope>NUCLEOTIDE SEQUENCE [LARGE SCALE GENOMIC DNA]</scope>
    <source>
        <strain evidence="9 10">NPDC000234</strain>
    </source>
</reference>
<evidence type="ECO:0000256" key="7">
    <source>
        <dbReference type="SAM" id="Phobius"/>
    </source>
</evidence>
<keyword evidence="3 9" id="KW-0418">Kinase</keyword>
<feature type="domain" description="Protein kinase" evidence="8">
    <location>
        <begin position="148"/>
        <end position="410"/>
    </location>
</feature>
<protein>
    <submittedName>
        <fullName evidence="9">Serine/threonine-protein kinase</fullName>
        <ecNumber evidence="9">2.7.11.1</ecNumber>
    </submittedName>
</protein>
<feature type="compositionally biased region" description="Low complexity" evidence="6">
    <location>
        <begin position="110"/>
        <end position="140"/>
    </location>
</feature>
<dbReference type="PANTHER" id="PTHR43289:SF34">
    <property type="entry name" value="SERINE_THREONINE-PROTEIN KINASE YBDM-RELATED"/>
    <property type="match status" value="1"/>
</dbReference>
<evidence type="ECO:0000256" key="3">
    <source>
        <dbReference type="ARBA" id="ARBA00022777"/>
    </source>
</evidence>
<evidence type="ECO:0000259" key="8">
    <source>
        <dbReference type="PROSITE" id="PS50011"/>
    </source>
</evidence>
<evidence type="ECO:0000313" key="9">
    <source>
        <dbReference type="EMBL" id="MER7187676.1"/>
    </source>
</evidence>
<accession>A0ABV1XF59</accession>
<dbReference type="InterPro" id="IPR011009">
    <property type="entry name" value="Kinase-like_dom_sf"/>
</dbReference>